<dbReference type="GO" id="GO:0009228">
    <property type="term" value="P:thiamine biosynthetic process"/>
    <property type="evidence" value="ECO:0007669"/>
    <property type="project" value="InterPro"/>
</dbReference>
<dbReference type="eggNOG" id="arCOG00020">
    <property type="taxonomic scope" value="Archaea"/>
</dbReference>
<dbReference type="Gene3D" id="3.40.225.10">
    <property type="entry name" value="Class II aldolase/adducin N-terminal domain"/>
    <property type="match status" value="1"/>
</dbReference>
<dbReference type="STRING" id="797299.HALLA_17735"/>
<dbReference type="InterPro" id="IPR004399">
    <property type="entry name" value="HMP/HMP-P_kinase_dom"/>
</dbReference>
<dbReference type="InterPro" id="IPR029056">
    <property type="entry name" value="Ribokinase-like"/>
</dbReference>
<evidence type="ECO:0000256" key="3">
    <source>
        <dbReference type="ARBA" id="ARBA00022777"/>
    </source>
</evidence>
<evidence type="ECO:0000256" key="2">
    <source>
        <dbReference type="ARBA" id="ARBA00022741"/>
    </source>
</evidence>
<dbReference type="PATRIC" id="fig|797299.3.peg.2551"/>
<feature type="domain" description="Thiamine-phosphate synthase ThiN" evidence="6">
    <location>
        <begin position="279"/>
        <end position="443"/>
    </location>
</feature>
<accession>W0JTM6</accession>
<dbReference type="GO" id="GO:0008972">
    <property type="term" value="F:phosphomethylpyrimidine kinase activity"/>
    <property type="evidence" value="ECO:0007669"/>
    <property type="project" value="InterPro"/>
</dbReference>
<dbReference type="InterPro" id="IPR036409">
    <property type="entry name" value="Aldolase_II/adducin_N_sf"/>
</dbReference>
<dbReference type="Gene3D" id="3.40.1190.20">
    <property type="match status" value="1"/>
</dbReference>
<gene>
    <name evidence="7" type="ORF">HALLA_17735</name>
</gene>
<dbReference type="GO" id="GO:0005524">
    <property type="term" value="F:ATP binding"/>
    <property type="evidence" value="ECO:0007669"/>
    <property type="project" value="UniProtKB-KW"/>
</dbReference>
<feature type="domain" description="Pyridoxamine kinase/Phosphomethylpyrimidine kinase" evidence="5">
    <location>
        <begin position="19"/>
        <end position="261"/>
    </location>
</feature>
<dbReference type="Proteomes" id="UP000019024">
    <property type="component" value="Chromosome"/>
</dbReference>
<evidence type="ECO:0000259" key="5">
    <source>
        <dbReference type="Pfam" id="PF08543"/>
    </source>
</evidence>
<evidence type="ECO:0000259" key="6">
    <source>
        <dbReference type="Pfam" id="PF10120"/>
    </source>
</evidence>
<dbReference type="GeneID" id="25146244"/>
<keyword evidence="2" id="KW-0547">Nucleotide-binding</keyword>
<dbReference type="Pfam" id="PF08543">
    <property type="entry name" value="Phos_pyr_kin"/>
    <property type="match status" value="1"/>
</dbReference>
<dbReference type="OrthoDB" id="43786at2157"/>
<dbReference type="HOGENOM" id="CLU_035788_0_0_2"/>
<dbReference type="FunFam" id="3.40.1190.20:FF:000003">
    <property type="entry name" value="Phosphomethylpyrimidine kinase ThiD"/>
    <property type="match status" value="1"/>
</dbReference>
<sequence>MRTPAPETPPIALTIAGSDSGGGAGIQADLATMAAHDVYGTSAITAVTAQHSRGVERSYPLALEEVEAQLSAVTDDFDIAAAKTGMLATTEIVRTVATEAERFEFPLVVDPVMVATSGDRLLEPEAERAYEDLIGESRVVTPNADEAEVLTDIAVEDQRSAVEAGDALLELGAEAALVKGGHVPGETISDVLVTGSGTTTFEHTRVDTDATHGSGCTLAAAIAARLARSESLEDAVAGATDLLTRAVRYHYDVGQGPGAVNHGVEQRNRAAMEATTESIRTAVNRIVEADISPLVPEVGTNVVGATPYADAIEEIAAVEGRITRTLAGISPNGAVRFGASQNVARFVLDAREVCPNLRFACNLRFNADVEAALEDLEWRTTELPRESDAETDTEEWMEPAVVETLFDGDDSHPIAVVDRGAVGKEAMTYLVASETETLADRVLELYETFR</sequence>
<dbReference type="InterPro" id="IPR013749">
    <property type="entry name" value="PM/HMP-P_kinase-1"/>
</dbReference>
<protein>
    <submittedName>
        <fullName evidence="7">Phosphomethylpyrimidine kinase</fullName>
    </submittedName>
</protein>
<keyword evidence="3 7" id="KW-0418">Kinase</keyword>
<keyword evidence="8" id="KW-1185">Reference proteome</keyword>
<dbReference type="PANTHER" id="PTHR20858:SF17">
    <property type="entry name" value="HYDROXYMETHYLPYRIMIDINE_PHOSPHOMETHYLPYRIMIDINE KINASE THI20-RELATED"/>
    <property type="match status" value="1"/>
</dbReference>
<evidence type="ECO:0000256" key="4">
    <source>
        <dbReference type="ARBA" id="ARBA00022840"/>
    </source>
</evidence>
<dbReference type="SUPFAM" id="SSF53639">
    <property type="entry name" value="AraD/HMP-PK domain-like"/>
    <property type="match status" value="1"/>
</dbReference>
<dbReference type="KEGG" id="hlr:HALLA_17735"/>
<dbReference type="GO" id="GO:0008902">
    <property type="term" value="F:hydroxymethylpyrimidine kinase activity"/>
    <property type="evidence" value="ECO:0007669"/>
    <property type="project" value="TreeGrafter"/>
</dbReference>
<evidence type="ECO:0000313" key="8">
    <source>
        <dbReference type="Proteomes" id="UP000019024"/>
    </source>
</evidence>
<keyword evidence="1" id="KW-0808">Transferase</keyword>
<dbReference type="InterPro" id="IPR019293">
    <property type="entry name" value="ThiN"/>
</dbReference>
<proteinExistence type="predicted"/>
<dbReference type="AlphaFoldDB" id="W0JTM6"/>
<dbReference type="PANTHER" id="PTHR20858">
    <property type="entry name" value="PHOSPHOMETHYLPYRIMIDINE KINASE"/>
    <property type="match status" value="1"/>
</dbReference>
<dbReference type="EMBL" id="CP007055">
    <property type="protein sequence ID" value="AHG00363.1"/>
    <property type="molecule type" value="Genomic_DNA"/>
</dbReference>
<dbReference type="CDD" id="cd01169">
    <property type="entry name" value="HMPP_kinase"/>
    <property type="match status" value="1"/>
</dbReference>
<name>W0JTM6_9EURY</name>
<dbReference type="GO" id="GO:0005829">
    <property type="term" value="C:cytosol"/>
    <property type="evidence" value="ECO:0007669"/>
    <property type="project" value="TreeGrafter"/>
</dbReference>
<evidence type="ECO:0000256" key="1">
    <source>
        <dbReference type="ARBA" id="ARBA00022679"/>
    </source>
</evidence>
<reference evidence="7 8" key="1">
    <citation type="submission" date="2014-01" db="EMBL/GenBank/DDBJ databases">
        <authorList>
            <consortium name="DOE Joint Genome Institute"/>
            <person name="Anderson I."/>
            <person name="Huntemann M."/>
            <person name="Han J."/>
            <person name="Chen A."/>
            <person name="Kyrpides N."/>
            <person name="Mavromatis K."/>
            <person name="Markowitz V."/>
            <person name="Palaniappan K."/>
            <person name="Ivanova N."/>
            <person name="Schaumberg A."/>
            <person name="Pati A."/>
            <person name="Liolios K."/>
            <person name="Nordberg H.P."/>
            <person name="Cantor M.N."/>
            <person name="Hua S.X."/>
            <person name="Woyke T."/>
        </authorList>
    </citation>
    <scope>NUCLEOTIDE SEQUENCE [LARGE SCALE GENOMIC DNA]</scope>
    <source>
        <strain evidence="7 8">XH-48</strain>
    </source>
</reference>
<keyword evidence="4" id="KW-0067">ATP-binding</keyword>
<dbReference type="SUPFAM" id="SSF53613">
    <property type="entry name" value="Ribokinase-like"/>
    <property type="match status" value="1"/>
</dbReference>
<dbReference type="NCBIfam" id="TIGR00097">
    <property type="entry name" value="HMP-P_kinase"/>
    <property type="match status" value="1"/>
</dbReference>
<organism evidence="7 8">
    <name type="scientific">Halostagnicola larsenii XH-48</name>
    <dbReference type="NCBI Taxonomy" id="797299"/>
    <lineage>
        <taxon>Archaea</taxon>
        <taxon>Methanobacteriati</taxon>
        <taxon>Methanobacteriota</taxon>
        <taxon>Stenosarchaea group</taxon>
        <taxon>Halobacteria</taxon>
        <taxon>Halobacteriales</taxon>
        <taxon>Natrialbaceae</taxon>
        <taxon>Halostagnicola</taxon>
    </lineage>
</organism>
<evidence type="ECO:0000313" key="7">
    <source>
        <dbReference type="EMBL" id="AHG00363.1"/>
    </source>
</evidence>
<dbReference type="RefSeq" id="WP_049953608.1">
    <property type="nucleotide sequence ID" value="NZ_CP007055.1"/>
</dbReference>
<dbReference type="Pfam" id="PF10120">
    <property type="entry name" value="ThiN"/>
    <property type="match status" value="1"/>
</dbReference>